<protein>
    <recommendedName>
        <fullName evidence="7">TLC domain-containing protein</fullName>
    </recommendedName>
</protein>
<reference evidence="8 9" key="1">
    <citation type="submission" date="2016-11" db="EMBL/GenBank/DDBJ databases">
        <title>The macronuclear genome of Stentor coeruleus: a giant cell with tiny introns.</title>
        <authorList>
            <person name="Slabodnick M."/>
            <person name="Ruby J.G."/>
            <person name="Reiff S.B."/>
            <person name="Swart E.C."/>
            <person name="Gosai S."/>
            <person name="Prabakaran S."/>
            <person name="Witkowska E."/>
            <person name="Larue G.E."/>
            <person name="Fisher S."/>
            <person name="Freeman R.M."/>
            <person name="Gunawardena J."/>
            <person name="Chu W."/>
            <person name="Stover N.A."/>
            <person name="Gregory B.D."/>
            <person name="Nowacki M."/>
            <person name="Derisi J."/>
            <person name="Roy S.W."/>
            <person name="Marshall W.F."/>
            <person name="Sood P."/>
        </authorList>
    </citation>
    <scope>NUCLEOTIDE SEQUENCE [LARGE SCALE GENOMIC DNA]</scope>
    <source>
        <strain evidence="8">WM001</strain>
    </source>
</reference>
<dbReference type="GO" id="GO:0016020">
    <property type="term" value="C:membrane"/>
    <property type="evidence" value="ECO:0007669"/>
    <property type="project" value="UniProtKB-SubCell"/>
</dbReference>
<feature type="transmembrane region" description="Helical" evidence="6">
    <location>
        <begin position="6"/>
        <end position="29"/>
    </location>
</feature>
<keyword evidence="2 5" id="KW-0812">Transmembrane</keyword>
<keyword evidence="9" id="KW-1185">Reference proteome</keyword>
<evidence type="ECO:0000313" key="8">
    <source>
        <dbReference type="EMBL" id="OMJ66500.1"/>
    </source>
</evidence>
<feature type="transmembrane region" description="Helical" evidence="6">
    <location>
        <begin position="41"/>
        <end position="62"/>
    </location>
</feature>
<proteinExistence type="predicted"/>
<dbReference type="SMART" id="SM00724">
    <property type="entry name" value="TLC"/>
    <property type="match status" value="1"/>
</dbReference>
<dbReference type="EMBL" id="MPUH01001703">
    <property type="protein sequence ID" value="OMJ66500.1"/>
    <property type="molecule type" value="Genomic_DNA"/>
</dbReference>
<organism evidence="8 9">
    <name type="scientific">Stentor coeruleus</name>
    <dbReference type="NCBI Taxonomy" id="5963"/>
    <lineage>
        <taxon>Eukaryota</taxon>
        <taxon>Sar</taxon>
        <taxon>Alveolata</taxon>
        <taxon>Ciliophora</taxon>
        <taxon>Postciliodesmatophora</taxon>
        <taxon>Heterotrichea</taxon>
        <taxon>Heterotrichida</taxon>
        <taxon>Stentoridae</taxon>
        <taxon>Stentor</taxon>
    </lineage>
</organism>
<comment type="caution">
    <text evidence="8">The sequence shown here is derived from an EMBL/GenBank/DDBJ whole genome shotgun (WGS) entry which is preliminary data.</text>
</comment>
<evidence type="ECO:0000313" key="9">
    <source>
        <dbReference type="Proteomes" id="UP000187209"/>
    </source>
</evidence>
<comment type="subcellular location">
    <subcellularLocation>
        <location evidence="1">Membrane</location>
        <topology evidence="1">Multi-pass membrane protein</topology>
    </subcellularLocation>
</comment>
<evidence type="ECO:0000256" key="3">
    <source>
        <dbReference type="ARBA" id="ARBA00022989"/>
    </source>
</evidence>
<evidence type="ECO:0000256" key="6">
    <source>
        <dbReference type="SAM" id="Phobius"/>
    </source>
</evidence>
<feature type="transmembrane region" description="Helical" evidence="6">
    <location>
        <begin position="154"/>
        <end position="181"/>
    </location>
</feature>
<dbReference type="PANTHER" id="PTHR31898">
    <property type="entry name" value="TRANSMEMBRANE PROTEIN 136"/>
    <property type="match status" value="1"/>
</dbReference>
<gene>
    <name evidence="8" type="ORF">SteCoe_36627</name>
</gene>
<evidence type="ECO:0000256" key="4">
    <source>
        <dbReference type="ARBA" id="ARBA00023136"/>
    </source>
</evidence>
<feature type="domain" description="TLC" evidence="7">
    <location>
        <begin position="32"/>
        <end position="218"/>
    </location>
</feature>
<sequence>MQIFWITLYSSFAWSFLFILVSNLVYLNIPKRNLWDFRNRIVSFVHGLYCIWFSTTEILHGTPFGAENTEFQEFVLSISLGYFLYDTICMFVLNIYDRSIILHHTLVFSGVISGLATKTGGIEMTFGYFVAECTNPLLQIKESLKTLGQKDTLAFFYMEIIFILGYLLSRIGMGVPVIYYILQSYQVILIERITALSMEIMFCWWAKTMIIILKKRYNDHMTRKEKGIVLPWFVPFKKED</sequence>
<accession>A0A1R2AQ25</accession>
<name>A0A1R2AQ25_9CILI</name>
<keyword evidence="3 6" id="KW-1133">Transmembrane helix</keyword>
<dbReference type="PANTHER" id="PTHR31898:SF1">
    <property type="entry name" value="TLC DOMAIN-CONTAINING PROTEIN 5"/>
    <property type="match status" value="1"/>
</dbReference>
<dbReference type="InterPro" id="IPR042512">
    <property type="entry name" value="TLCD5"/>
</dbReference>
<evidence type="ECO:0000256" key="5">
    <source>
        <dbReference type="PROSITE-ProRule" id="PRU00205"/>
    </source>
</evidence>
<evidence type="ECO:0000256" key="2">
    <source>
        <dbReference type="ARBA" id="ARBA00022692"/>
    </source>
</evidence>
<keyword evidence="4 5" id="KW-0472">Membrane</keyword>
<evidence type="ECO:0000259" key="7">
    <source>
        <dbReference type="PROSITE" id="PS50922"/>
    </source>
</evidence>
<dbReference type="AlphaFoldDB" id="A0A1R2AQ25"/>
<evidence type="ECO:0000256" key="1">
    <source>
        <dbReference type="ARBA" id="ARBA00004141"/>
    </source>
</evidence>
<feature type="transmembrane region" description="Helical" evidence="6">
    <location>
        <begin position="74"/>
        <end position="96"/>
    </location>
</feature>
<feature type="transmembrane region" description="Helical" evidence="6">
    <location>
        <begin position="193"/>
        <end position="213"/>
    </location>
</feature>
<dbReference type="Proteomes" id="UP000187209">
    <property type="component" value="Unassembled WGS sequence"/>
</dbReference>
<dbReference type="OrthoDB" id="284464at2759"/>
<dbReference type="InterPro" id="IPR006634">
    <property type="entry name" value="TLC-dom"/>
</dbReference>
<dbReference type="PROSITE" id="PS50922">
    <property type="entry name" value="TLC"/>
    <property type="match status" value="1"/>
</dbReference>